<evidence type="ECO:0000313" key="2">
    <source>
        <dbReference type="EMBL" id="GAA0875639.1"/>
    </source>
</evidence>
<dbReference type="EMBL" id="BAAAFH010000011">
    <property type="protein sequence ID" value="GAA0875639.1"/>
    <property type="molecule type" value="Genomic_DNA"/>
</dbReference>
<feature type="region of interest" description="Disordered" evidence="1">
    <location>
        <begin position="119"/>
        <end position="139"/>
    </location>
</feature>
<dbReference type="PROSITE" id="PS51257">
    <property type="entry name" value="PROKAR_LIPOPROTEIN"/>
    <property type="match status" value="1"/>
</dbReference>
<protein>
    <recommendedName>
        <fullName evidence="4">Lipoprotein</fullName>
    </recommendedName>
</protein>
<evidence type="ECO:0000256" key="1">
    <source>
        <dbReference type="SAM" id="MobiDB-lite"/>
    </source>
</evidence>
<name>A0ABN1MQP2_9FLAO</name>
<accession>A0ABN1MQP2</accession>
<feature type="compositionally biased region" description="Basic and acidic residues" evidence="1">
    <location>
        <begin position="122"/>
        <end position="139"/>
    </location>
</feature>
<reference evidence="2 3" key="1">
    <citation type="journal article" date="2019" name="Int. J. Syst. Evol. Microbiol.">
        <title>The Global Catalogue of Microorganisms (GCM) 10K type strain sequencing project: providing services to taxonomists for standard genome sequencing and annotation.</title>
        <authorList>
            <consortium name="The Broad Institute Genomics Platform"/>
            <consortium name="The Broad Institute Genome Sequencing Center for Infectious Disease"/>
            <person name="Wu L."/>
            <person name="Ma J."/>
        </authorList>
    </citation>
    <scope>NUCLEOTIDE SEQUENCE [LARGE SCALE GENOMIC DNA]</scope>
    <source>
        <strain evidence="2 3">JCM 16083</strain>
    </source>
</reference>
<proteinExistence type="predicted"/>
<keyword evidence="3" id="KW-1185">Reference proteome</keyword>
<evidence type="ECO:0008006" key="4">
    <source>
        <dbReference type="Google" id="ProtNLM"/>
    </source>
</evidence>
<dbReference type="Proteomes" id="UP001501126">
    <property type="component" value="Unassembled WGS sequence"/>
</dbReference>
<sequence>MKLQYAFFPVGMLLFFSCTNGESKYDIVEIEEGNLTVEAVDSIEIDTTEYVSEVVEKNEIKKEIEKKYGKQWDLCDCVKKNDSIQKVIEKMGDEDDFDPVFARMEEIDQHCKEMLTIPNTTPEDRQKHQKRVKDCLRSK</sequence>
<comment type="caution">
    <text evidence="2">The sequence shown here is derived from an EMBL/GenBank/DDBJ whole genome shotgun (WGS) entry which is preliminary data.</text>
</comment>
<organism evidence="2 3">
    <name type="scientific">Wandonia haliotis</name>
    <dbReference type="NCBI Taxonomy" id="574963"/>
    <lineage>
        <taxon>Bacteria</taxon>
        <taxon>Pseudomonadati</taxon>
        <taxon>Bacteroidota</taxon>
        <taxon>Flavobacteriia</taxon>
        <taxon>Flavobacteriales</taxon>
        <taxon>Crocinitomicaceae</taxon>
        <taxon>Wandonia</taxon>
    </lineage>
</organism>
<gene>
    <name evidence="2" type="ORF">GCM10009118_20480</name>
</gene>
<dbReference type="RefSeq" id="WP_343787335.1">
    <property type="nucleotide sequence ID" value="NZ_BAAAFH010000011.1"/>
</dbReference>
<evidence type="ECO:0000313" key="3">
    <source>
        <dbReference type="Proteomes" id="UP001501126"/>
    </source>
</evidence>